<organism evidence="1 2">
    <name type="scientific">Nephila pilipes</name>
    <name type="common">Giant wood spider</name>
    <name type="synonym">Nephila maculata</name>
    <dbReference type="NCBI Taxonomy" id="299642"/>
    <lineage>
        <taxon>Eukaryota</taxon>
        <taxon>Metazoa</taxon>
        <taxon>Ecdysozoa</taxon>
        <taxon>Arthropoda</taxon>
        <taxon>Chelicerata</taxon>
        <taxon>Arachnida</taxon>
        <taxon>Araneae</taxon>
        <taxon>Araneomorphae</taxon>
        <taxon>Entelegynae</taxon>
        <taxon>Araneoidea</taxon>
        <taxon>Nephilidae</taxon>
        <taxon>Nephila</taxon>
    </lineage>
</organism>
<accession>A0A8X6U6C0</accession>
<proteinExistence type="predicted"/>
<keyword evidence="2" id="KW-1185">Reference proteome</keyword>
<comment type="caution">
    <text evidence="1">The sequence shown here is derived from an EMBL/GenBank/DDBJ whole genome shotgun (WGS) entry which is preliminary data.</text>
</comment>
<protein>
    <submittedName>
        <fullName evidence="1">Uncharacterized protein</fullName>
    </submittedName>
</protein>
<dbReference type="Proteomes" id="UP000887013">
    <property type="component" value="Unassembled WGS sequence"/>
</dbReference>
<dbReference type="AlphaFoldDB" id="A0A8X6U6C0"/>
<dbReference type="OrthoDB" id="6450226at2759"/>
<name>A0A8X6U6C0_NEPPI</name>
<dbReference type="EMBL" id="BMAW01072403">
    <property type="protein sequence ID" value="GFT82775.1"/>
    <property type="molecule type" value="Genomic_DNA"/>
</dbReference>
<evidence type="ECO:0000313" key="1">
    <source>
        <dbReference type="EMBL" id="GFT82775.1"/>
    </source>
</evidence>
<reference evidence="1" key="1">
    <citation type="submission" date="2020-08" db="EMBL/GenBank/DDBJ databases">
        <title>Multicomponent nature underlies the extraordinary mechanical properties of spider dragline silk.</title>
        <authorList>
            <person name="Kono N."/>
            <person name="Nakamura H."/>
            <person name="Mori M."/>
            <person name="Yoshida Y."/>
            <person name="Ohtoshi R."/>
            <person name="Malay A.D."/>
            <person name="Moran D.A.P."/>
            <person name="Tomita M."/>
            <person name="Numata K."/>
            <person name="Arakawa K."/>
        </authorList>
    </citation>
    <scope>NUCLEOTIDE SEQUENCE</scope>
</reference>
<gene>
    <name evidence="1" type="ORF">NPIL_484931</name>
</gene>
<sequence length="116" mass="13299">MAHGELNAPILELVTSLLEKSYISFYRERGPTFRSFDSLIPLLTAISSRWMSVYTTSVDIKLEGRVICTPLIALPYAKGNRTLLGIDFLPKSGIVLNLKHRNWFFRDSSHRTYDFC</sequence>
<evidence type="ECO:0000313" key="2">
    <source>
        <dbReference type="Proteomes" id="UP000887013"/>
    </source>
</evidence>